<organism evidence="1 2">
    <name type="scientific">Nitrosarchaeum koreense MY1</name>
    <dbReference type="NCBI Taxonomy" id="1001994"/>
    <lineage>
        <taxon>Archaea</taxon>
        <taxon>Nitrososphaerota</taxon>
        <taxon>Nitrososphaeria</taxon>
        <taxon>Nitrosopumilales</taxon>
        <taxon>Nitrosopumilaceae</taxon>
        <taxon>Nitrosarchaeum</taxon>
    </lineage>
</organism>
<dbReference type="AlphaFoldDB" id="F9CXW9"/>
<accession>F9CXW9</accession>
<protein>
    <submittedName>
        <fullName evidence="1">Uncharacterized protein</fullName>
    </submittedName>
</protein>
<dbReference type="STRING" id="1001994.MY1_1328"/>
<name>F9CXW9_9ARCH</name>
<evidence type="ECO:0000313" key="2">
    <source>
        <dbReference type="Proteomes" id="UP000004440"/>
    </source>
</evidence>
<sequence length="48" mass="5616">MELEPHLKNNLNCNIRYQIESFSKISKKISSKIKGLMNKKRVNLIISL</sequence>
<keyword evidence="2" id="KW-1185">Reference proteome</keyword>
<dbReference type="EMBL" id="AFPU01000001">
    <property type="protein sequence ID" value="EGP94085.1"/>
    <property type="molecule type" value="Genomic_DNA"/>
</dbReference>
<dbReference type="Proteomes" id="UP000004440">
    <property type="component" value="Unassembled WGS sequence"/>
</dbReference>
<evidence type="ECO:0000313" key="1">
    <source>
        <dbReference type="EMBL" id="EGP94085.1"/>
    </source>
</evidence>
<reference evidence="1 2" key="1">
    <citation type="journal article" date="2011" name="J. Bacteriol.">
        <title>Genome Sequence of an Ammonia-Oxidizing Soil Archaeon, "Candidatus Nitrosoarchaeum koreensis" MY1.</title>
        <authorList>
            <person name="Kim B.K."/>
            <person name="Jung M.Y."/>
            <person name="Yu D.S."/>
            <person name="Park S.J."/>
            <person name="Oh T.K."/>
            <person name="Rhee S.K."/>
            <person name="Kim J.F."/>
        </authorList>
    </citation>
    <scope>NUCLEOTIDE SEQUENCE [LARGE SCALE GENOMIC DNA]</scope>
    <source>
        <strain evidence="1 2">MY1</strain>
    </source>
</reference>
<gene>
    <name evidence="1" type="ORF">MY1_1328</name>
</gene>
<comment type="caution">
    <text evidence="1">The sequence shown here is derived from an EMBL/GenBank/DDBJ whole genome shotgun (WGS) entry which is preliminary data.</text>
</comment>
<proteinExistence type="predicted"/>